<keyword evidence="8 9" id="KW-0092">Biotin</keyword>
<feature type="region of interest" description="Disordered" evidence="10">
    <location>
        <begin position="55"/>
        <end position="76"/>
    </location>
</feature>
<evidence type="ECO:0000256" key="3">
    <source>
        <dbReference type="ARBA" id="ARBA00017562"/>
    </source>
</evidence>
<dbReference type="InterPro" id="IPR050709">
    <property type="entry name" value="Biotin_Carboxyl_Carrier/Decarb"/>
</dbReference>
<dbReference type="InterPro" id="IPR001249">
    <property type="entry name" value="AcCoA_biotinCC"/>
</dbReference>
<dbReference type="AlphaFoldDB" id="A0A0J1GMH3"/>
<evidence type="ECO:0000256" key="9">
    <source>
        <dbReference type="RuleBase" id="RU364072"/>
    </source>
</evidence>
<evidence type="ECO:0000256" key="2">
    <source>
        <dbReference type="ARBA" id="ARBA00005194"/>
    </source>
</evidence>
<keyword evidence="7 9" id="KW-0275">Fatty acid biosynthesis</keyword>
<dbReference type="PATRIC" id="fig|754436.4.peg.2501"/>
<evidence type="ECO:0000256" key="6">
    <source>
        <dbReference type="ARBA" id="ARBA00023098"/>
    </source>
</evidence>
<sequence length="152" mass="15754">MDIRKIKKLIELVEESGIAELEISEGEESVRISRAITPVTTQVVTAAPAPVAAPVAAAPAPTAAPEAPAAPAQPAGHQVLSPMVGSFYRAPSPDAKPFVEIGQSVNAGDTLCIVEAMKMMNQIEADKSGTVVAILAEDGDAVEFDQPLVIIE</sequence>
<dbReference type="Gene3D" id="2.40.50.100">
    <property type="match status" value="1"/>
</dbReference>
<name>A0A0J1GMH3_9GAMM</name>
<dbReference type="FunFam" id="2.40.50.100:FF:000003">
    <property type="entry name" value="Acetyl-CoA carboxylase biotin carboxyl carrier protein"/>
    <property type="match status" value="1"/>
</dbReference>
<keyword evidence="6 9" id="KW-0443">Lipid metabolism</keyword>
<dbReference type="RefSeq" id="WP_047874604.1">
    <property type="nucleotide sequence ID" value="NZ_BMYC01000018.1"/>
</dbReference>
<reference evidence="12 13" key="1">
    <citation type="submission" date="2015-05" db="EMBL/GenBank/DDBJ databases">
        <title>Photobacterium galathea sp. nov.</title>
        <authorList>
            <person name="Machado H."/>
            <person name="Gram L."/>
        </authorList>
    </citation>
    <scope>NUCLEOTIDE SEQUENCE [LARGE SCALE GENOMIC DNA]</scope>
    <source>
        <strain evidence="12 13">DSM 25995</strain>
    </source>
</reference>
<dbReference type="InterPro" id="IPR000089">
    <property type="entry name" value="Biotin_lipoyl"/>
</dbReference>
<dbReference type="InterPro" id="IPR001882">
    <property type="entry name" value="Biotin_BS"/>
</dbReference>
<keyword evidence="12" id="KW-0436">Ligase</keyword>
<evidence type="ECO:0000256" key="4">
    <source>
        <dbReference type="ARBA" id="ARBA00022516"/>
    </source>
</evidence>
<dbReference type="OrthoDB" id="9811735at2"/>
<dbReference type="PANTHER" id="PTHR45266">
    <property type="entry name" value="OXALOACETATE DECARBOXYLASE ALPHA CHAIN"/>
    <property type="match status" value="1"/>
</dbReference>
<evidence type="ECO:0000256" key="10">
    <source>
        <dbReference type="SAM" id="MobiDB-lite"/>
    </source>
</evidence>
<dbReference type="SUPFAM" id="SSF51230">
    <property type="entry name" value="Single hybrid motif"/>
    <property type="match status" value="1"/>
</dbReference>
<organism evidence="12 13">
    <name type="scientific">Photobacterium aphoticum</name>
    <dbReference type="NCBI Taxonomy" id="754436"/>
    <lineage>
        <taxon>Bacteria</taxon>
        <taxon>Pseudomonadati</taxon>
        <taxon>Pseudomonadota</taxon>
        <taxon>Gammaproteobacteria</taxon>
        <taxon>Vibrionales</taxon>
        <taxon>Vibrionaceae</taxon>
        <taxon>Photobacterium</taxon>
    </lineage>
</organism>
<evidence type="ECO:0000256" key="1">
    <source>
        <dbReference type="ARBA" id="ARBA00003761"/>
    </source>
</evidence>
<feature type="compositionally biased region" description="Low complexity" evidence="10">
    <location>
        <begin position="55"/>
        <end position="75"/>
    </location>
</feature>
<dbReference type="GO" id="GO:0003989">
    <property type="term" value="F:acetyl-CoA carboxylase activity"/>
    <property type="evidence" value="ECO:0007669"/>
    <property type="project" value="InterPro"/>
</dbReference>
<protein>
    <recommendedName>
        <fullName evidence="3 9">Biotin carboxyl carrier protein of acetyl-CoA carboxylase</fullName>
    </recommendedName>
</protein>
<dbReference type="GO" id="GO:0009317">
    <property type="term" value="C:acetyl-CoA carboxylase complex"/>
    <property type="evidence" value="ECO:0007669"/>
    <property type="project" value="InterPro"/>
</dbReference>
<evidence type="ECO:0000256" key="5">
    <source>
        <dbReference type="ARBA" id="ARBA00022832"/>
    </source>
</evidence>
<dbReference type="Pfam" id="PF00364">
    <property type="entry name" value="Biotin_lipoyl"/>
    <property type="match status" value="1"/>
</dbReference>
<gene>
    <name evidence="12" type="ORF">ABT58_11790</name>
</gene>
<dbReference type="PROSITE" id="PS00188">
    <property type="entry name" value="BIOTIN"/>
    <property type="match status" value="1"/>
</dbReference>
<keyword evidence="4 9" id="KW-0444">Lipid biosynthesis</keyword>
<dbReference type="Proteomes" id="UP000036426">
    <property type="component" value="Unassembled WGS sequence"/>
</dbReference>
<evidence type="ECO:0000256" key="7">
    <source>
        <dbReference type="ARBA" id="ARBA00023160"/>
    </source>
</evidence>
<evidence type="ECO:0000259" key="11">
    <source>
        <dbReference type="PROSITE" id="PS50968"/>
    </source>
</evidence>
<dbReference type="PANTHER" id="PTHR45266:SF3">
    <property type="entry name" value="OXALOACETATE DECARBOXYLASE ALPHA CHAIN"/>
    <property type="match status" value="1"/>
</dbReference>
<feature type="domain" description="Lipoyl-binding" evidence="11">
    <location>
        <begin position="76"/>
        <end position="152"/>
    </location>
</feature>
<proteinExistence type="predicted"/>
<dbReference type="PROSITE" id="PS50968">
    <property type="entry name" value="BIOTINYL_LIPOYL"/>
    <property type="match status" value="1"/>
</dbReference>
<evidence type="ECO:0000313" key="13">
    <source>
        <dbReference type="Proteomes" id="UP000036426"/>
    </source>
</evidence>
<comment type="pathway">
    <text evidence="2 9">Lipid metabolism; fatty acid biosynthesis.</text>
</comment>
<evidence type="ECO:0000256" key="8">
    <source>
        <dbReference type="ARBA" id="ARBA00023267"/>
    </source>
</evidence>
<dbReference type="GO" id="GO:0006633">
    <property type="term" value="P:fatty acid biosynthetic process"/>
    <property type="evidence" value="ECO:0007669"/>
    <property type="project" value="UniProtKB-UniPathway"/>
</dbReference>
<comment type="function">
    <text evidence="1 9">This protein is a component of the acetyl coenzyme A carboxylase complex; first, biotin carboxylase catalyzes the carboxylation of the carrier protein and then the transcarboxylase transfers the carboxyl group to form malonyl-CoA.</text>
</comment>
<dbReference type="EMBL" id="LDOV01000021">
    <property type="protein sequence ID" value="KLV00649.1"/>
    <property type="molecule type" value="Genomic_DNA"/>
</dbReference>
<dbReference type="InterPro" id="IPR011053">
    <property type="entry name" value="Single_hybrid_motif"/>
</dbReference>
<dbReference type="CDD" id="cd06850">
    <property type="entry name" value="biotinyl_domain"/>
    <property type="match status" value="1"/>
</dbReference>
<dbReference type="UniPathway" id="UPA00094"/>
<comment type="caution">
    <text evidence="12">The sequence shown here is derived from an EMBL/GenBank/DDBJ whole genome shotgun (WGS) entry which is preliminary data.</text>
</comment>
<keyword evidence="13" id="KW-1185">Reference proteome</keyword>
<evidence type="ECO:0000313" key="12">
    <source>
        <dbReference type="EMBL" id="KLV00649.1"/>
    </source>
</evidence>
<dbReference type="PRINTS" id="PR01071">
    <property type="entry name" value="ACOABIOTINCC"/>
</dbReference>
<keyword evidence="5 9" id="KW-0276">Fatty acid metabolism</keyword>
<dbReference type="NCBIfam" id="TIGR00531">
    <property type="entry name" value="BCCP"/>
    <property type="match status" value="1"/>
</dbReference>
<accession>A0A0J1GMH3</accession>